<proteinExistence type="predicted"/>
<dbReference type="EMBL" id="UNSH01000001">
    <property type="protein sequence ID" value="SZE99424.1"/>
    <property type="molecule type" value="Genomic_DNA"/>
</dbReference>
<reference evidence="1 2" key="1">
    <citation type="submission" date="2017-11" db="EMBL/GenBank/DDBJ databases">
        <authorList>
            <person name="Kracher B."/>
        </authorList>
    </citation>
    <scope>NUCLEOTIDE SEQUENCE [LARGE SCALE GENOMIC DNA]</scope>
    <source>
        <strain evidence="1 2">RACE1</strain>
    </source>
</reference>
<name>A0A383UI38_BLUHO</name>
<organism evidence="1 2">
    <name type="scientific">Blumeria hordei</name>
    <name type="common">Barley powdery mildew</name>
    <name type="synonym">Blumeria graminis f. sp. hordei</name>
    <dbReference type="NCBI Taxonomy" id="2867405"/>
    <lineage>
        <taxon>Eukaryota</taxon>
        <taxon>Fungi</taxon>
        <taxon>Dikarya</taxon>
        <taxon>Ascomycota</taxon>
        <taxon>Pezizomycotina</taxon>
        <taxon>Leotiomycetes</taxon>
        <taxon>Erysiphales</taxon>
        <taxon>Erysiphaceae</taxon>
        <taxon>Blumeria</taxon>
    </lineage>
</organism>
<dbReference type="Proteomes" id="UP000275772">
    <property type="component" value="Unassembled WGS sequence"/>
</dbReference>
<protein>
    <submittedName>
        <fullName evidence="1">Uncharacterized protein</fullName>
    </submittedName>
</protein>
<evidence type="ECO:0000313" key="1">
    <source>
        <dbReference type="EMBL" id="SZE99424.1"/>
    </source>
</evidence>
<accession>A0A383UI38</accession>
<dbReference type="VEuPathDB" id="FungiDB:BLGHR1_10175"/>
<dbReference type="AlphaFoldDB" id="A0A383UI38"/>
<evidence type="ECO:0000313" key="2">
    <source>
        <dbReference type="Proteomes" id="UP000275772"/>
    </source>
</evidence>
<gene>
    <name evidence="1" type="ORF">BLGHR1_10175</name>
</gene>
<sequence length="61" mass="7104">MVHLGDCNSSHITFQNQHDEKSLTITIIHILRPNKLRQEHLERYIPIDSVTLVLGPRSKYP</sequence>